<dbReference type="EMBL" id="FNAD01000001">
    <property type="protein sequence ID" value="SDD01048.1"/>
    <property type="molecule type" value="Genomic_DNA"/>
</dbReference>
<feature type="transmembrane region" description="Helical" evidence="1">
    <location>
        <begin position="90"/>
        <end position="108"/>
    </location>
</feature>
<keyword evidence="1" id="KW-0812">Transmembrane</keyword>
<evidence type="ECO:0000313" key="3">
    <source>
        <dbReference type="Proteomes" id="UP000198949"/>
    </source>
</evidence>
<proteinExistence type="predicted"/>
<dbReference type="STRING" id="58114.SAMN05216270_101367"/>
<accession>A0A1G6R927</accession>
<keyword evidence="3" id="KW-1185">Reference proteome</keyword>
<organism evidence="2 3">
    <name type="scientific">Glycomyces harbinensis</name>
    <dbReference type="NCBI Taxonomy" id="58114"/>
    <lineage>
        <taxon>Bacteria</taxon>
        <taxon>Bacillati</taxon>
        <taxon>Actinomycetota</taxon>
        <taxon>Actinomycetes</taxon>
        <taxon>Glycomycetales</taxon>
        <taxon>Glycomycetaceae</taxon>
        <taxon>Glycomyces</taxon>
    </lineage>
</organism>
<keyword evidence="1" id="KW-1133">Transmembrane helix</keyword>
<feature type="transmembrane region" description="Helical" evidence="1">
    <location>
        <begin position="172"/>
        <end position="192"/>
    </location>
</feature>
<protein>
    <submittedName>
        <fullName evidence="2">Uncharacterized protein</fullName>
    </submittedName>
</protein>
<dbReference type="Proteomes" id="UP000198949">
    <property type="component" value="Unassembled WGS sequence"/>
</dbReference>
<feature type="transmembrane region" description="Helical" evidence="1">
    <location>
        <begin position="45"/>
        <end position="62"/>
    </location>
</feature>
<keyword evidence="1" id="KW-0472">Membrane</keyword>
<reference evidence="3" key="1">
    <citation type="submission" date="2016-10" db="EMBL/GenBank/DDBJ databases">
        <authorList>
            <person name="Varghese N."/>
            <person name="Submissions S."/>
        </authorList>
    </citation>
    <scope>NUCLEOTIDE SEQUENCE [LARGE SCALE GENOMIC DNA]</scope>
    <source>
        <strain evidence="3">CGMCC 4.3516</strain>
    </source>
</reference>
<evidence type="ECO:0000256" key="1">
    <source>
        <dbReference type="SAM" id="Phobius"/>
    </source>
</evidence>
<gene>
    <name evidence="2" type="ORF">SAMN05216270_101367</name>
</gene>
<dbReference type="RefSeq" id="WP_091027456.1">
    <property type="nucleotide sequence ID" value="NZ_FNAD01000001.1"/>
</dbReference>
<dbReference type="AlphaFoldDB" id="A0A1G6R927"/>
<name>A0A1G6R927_9ACTN</name>
<evidence type="ECO:0000313" key="2">
    <source>
        <dbReference type="EMBL" id="SDD01048.1"/>
    </source>
</evidence>
<dbReference type="OrthoDB" id="2988755at2"/>
<feature type="transmembrane region" description="Helical" evidence="1">
    <location>
        <begin position="120"/>
        <end position="138"/>
    </location>
</feature>
<feature type="transmembrane region" description="Helical" evidence="1">
    <location>
        <begin position="67"/>
        <end position="84"/>
    </location>
</feature>
<sequence>MTTATPDSPARTGHPVRAVLRRWPAVFGAAFAAFVSYGLASGAELAPILTASGLVYLGAAALQKRGAAWPVFAVTFVVIGAADFTPWPDAPTWVLIALAVPFTVYGLLRGAARPAEGLPLQAIGMAVFGGAAAVVMLVGGDFGAYLVAAGLLGHAAWDVHHHRTGRVVVRSMAEFCFVLDTLIAVAMVVVALNG</sequence>